<name>A0AA38W1H5_9ASTR</name>
<keyword evidence="1" id="KW-0472">Membrane</keyword>
<evidence type="ECO:0000313" key="2">
    <source>
        <dbReference type="EMBL" id="KAJ9535190.1"/>
    </source>
</evidence>
<dbReference type="AlphaFoldDB" id="A0AA38W1H5"/>
<protein>
    <submittedName>
        <fullName evidence="2">Uncharacterized protein</fullName>
    </submittedName>
</protein>
<sequence>MVMANTFRVLTQLKLKKLIQWSLLIAFGPKSLGLLFPITWLHFFIRSGLEPAAYDIVSQEIRAAEDLNLRLSTPKISLKRRYSCLDGGSRSASLKTLYSLRVLPVETFNGTLALAGRDHETTFLGGMPLINLSLGAFLLVSRLFIWALITWLGRRRCKKNHNLTLTSNHIWLFTKSPLGGKDDLVPFVFTGGIGISNQTLRRADATCMTNFGATWDPSRPTGLGNINALPTGMRNYLLDCVSLVKNLKVQMGGLESTEKRHTTLARSRSQIYMTRSFGSLNSVGGVATESMQSIMSS</sequence>
<proteinExistence type="predicted"/>
<comment type="caution">
    <text evidence="2">The sequence shown here is derived from an EMBL/GenBank/DDBJ whole genome shotgun (WGS) entry which is preliminary data.</text>
</comment>
<dbReference type="EMBL" id="JARYMX010000538">
    <property type="protein sequence ID" value="KAJ9535190.1"/>
    <property type="molecule type" value="Genomic_DNA"/>
</dbReference>
<dbReference type="Proteomes" id="UP001172457">
    <property type="component" value="Unassembled WGS sequence"/>
</dbReference>
<accession>A0AA38W1H5</accession>
<feature type="transmembrane region" description="Helical" evidence="1">
    <location>
        <begin position="129"/>
        <end position="152"/>
    </location>
</feature>
<keyword evidence="3" id="KW-1185">Reference proteome</keyword>
<reference evidence="2" key="1">
    <citation type="submission" date="2023-03" db="EMBL/GenBank/DDBJ databases">
        <title>Chromosome-scale reference genome and RAD-based genetic map of yellow starthistle (Centaurea solstitialis) reveal putative structural variation and QTLs associated with invader traits.</title>
        <authorList>
            <person name="Reatini B."/>
            <person name="Cang F.A."/>
            <person name="Jiang Q."/>
            <person name="Mckibben M.T.W."/>
            <person name="Barker M.S."/>
            <person name="Rieseberg L.H."/>
            <person name="Dlugosch K.M."/>
        </authorList>
    </citation>
    <scope>NUCLEOTIDE SEQUENCE</scope>
    <source>
        <strain evidence="2">CAN-66</strain>
        <tissue evidence="2">Leaf</tissue>
    </source>
</reference>
<organism evidence="2 3">
    <name type="scientific">Centaurea solstitialis</name>
    <name type="common">yellow star-thistle</name>
    <dbReference type="NCBI Taxonomy" id="347529"/>
    <lineage>
        <taxon>Eukaryota</taxon>
        <taxon>Viridiplantae</taxon>
        <taxon>Streptophyta</taxon>
        <taxon>Embryophyta</taxon>
        <taxon>Tracheophyta</taxon>
        <taxon>Spermatophyta</taxon>
        <taxon>Magnoliopsida</taxon>
        <taxon>eudicotyledons</taxon>
        <taxon>Gunneridae</taxon>
        <taxon>Pentapetalae</taxon>
        <taxon>asterids</taxon>
        <taxon>campanulids</taxon>
        <taxon>Asterales</taxon>
        <taxon>Asteraceae</taxon>
        <taxon>Carduoideae</taxon>
        <taxon>Cardueae</taxon>
        <taxon>Centaureinae</taxon>
        <taxon>Centaurea</taxon>
    </lineage>
</organism>
<gene>
    <name evidence="2" type="ORF">OSB04_un001728</name>
</gene>
<keyword evidence="1" id="KW-0812">Transmembrane</keyword>
<evidence type="ECO:0000313" key="3">
    <source>
        <dbReference type="Proteomes" id="UP001172457"/>
    </source>
</evidence>
<feature type="transmembrane region" description="Helical" evidence="1">
    <location>
        <begin position="21"/>
        <end position="45"/>
    </location>
</feature>
<evidence type="ECO:0000256" key="1">
    <source>
        <dbReference type="SAM" id="Phobius"/>
    </source>
</evidence>
<keyword evidence="1" id="KW-1133">Transmembrane helix</keyword>